<evidence type="ECO:0000313" key="2">
    <source>
        <dbReference type="EMBL" id="MDZ5713678.1"/>
    </source>
</evidence>
<feature type="transmembrane region" description="Helical" evidence="1">
    <location>
        <begin position="12"/>
        <end position="33"/>
    </location>
</feature>
<dbReference type="EMBL" id="JAXQNN010000008">
    <property type="protein sequence ID" value="MDZ5713678.1"/>
    <property type="molecule type" value="Genomic_DNA"/>
</dbReference>
<evidence type="ECO:0000313" key="3">
    <source>
        <dbReference type="Proteomes" id="UP001292084"/>
    </source>
</evidence>
<keyword evidence="3" id="KW-1185">Reference proteome</keyword>
<keyword evidence="1" id="KW-0472">Membrane</keyword>
<protein>
    <submittedName>
        <fullName evidence="2">Uncharacterized protein</fullName>
    </submittedName>
</protein>
<gene>
    <name evidence="2" type="ORF">UFB30_15710</name>
</gene>
<sequence>MKKLQRWKRTYFFLMIFIYAVFIPVTTLEWLFADGSFPITAIAVGSALPVIKKNHLNQLEQQAV</sequence>
<evidence type="ECO:0000256" key="1">
    <source>
        <dbReference type="SAM" id="Phobius"/>
    </source>
</evidence>
<reference evidence="2 3" key="1">
    <citation type="submission" date="2023-12" db="EMBL/GenBank/DDBJ databases">
        <title>Jeotgalibacillus haloalkaliphilus sp. nov., a novel salt-tolerant bacteria, isolated from the estuary of the Fenhe River into the Yellow River.</title>
        <authorList>
            <person name="Li Y."/>
        </authorList>
    </citation>
    <scope>NUCLEOTIDE SEQUENCE [LARGE SCALE GENOMIC DNA]</scope>
    <source>
        <strain evidence="2 3">HH7-29</strain>
    </source>
</reference>
<keyword evidence="1" id="KW-0812">Transmembrane</keyword>
<accession>A0ABU5KR04</accession>
<dbReference type="RefSeq" id="WP_322422634.1">
    <property type="nucleotide sequence ID" value="NZ_JAXQNN010000008.1"/>
</dbReference>
<proteinExistence type="predicted"/>
<comment type="caution">
    <text evidence="2">The sequence shown here is derived from an EMBL/GenBank/DDBJ whole genome shotgun (WGS) entry which is preliminary data.</text>
</comment>
<keyword evidence="1" id="KW-1133">Transmembrane helix</keyword>
<dbReference type="Proteomes" id="UP001292084">
    <property type="component" value="Unassembled WGS sequence"/>
</dbReference>
<name>A0ABU5KR04_9BACL</name>
<organism evidence="2 3">
    <name type="scientific">Jeotgalibacillus haloalkalitolerans</name>
    <dbReference type="NCBI Taxonomy" id="3104292"/>
    <lineage>
        <taxon>Bacteria</taxon>
        <taxon>Bacillati</taxon>
        <taxon>Bacillota</taxon>
        <taxon>Bacilli</taxon>
        <taxon>Bacillales</taxon>
        <taxon>Caryophanaceae</taxon>
        <taxon>Jeotgalibacillus</taxon>
    </lineage>
</organism>